<evidence type="ECO:0000256" key="4">
    <source>
        <dbReference type="ARBA" id="ARBA00023002"/>
    </source>
</evidence>
<dbReference type="InterPro" id="IPR016446">
    <property type="entry name" value="Flavin_OxRdtase_Frp"/>
</dbReference>
<organism evidence="7 8">
    <name type="scientific">Evansella cellulosilytica (strain ATCC 21833 / DSM 2522 / FERM P-1141 / JCM 9156 / N-4)</name>
    <name type="common">Bacillus cellulosilyticus</name>
    <dbReference type="NCBI Taxonomy" id="649639"/>
    <lineage>
        <taxon>Bacteria</taxon>
        <taxon>Bacillati</taxon>
        <taxon>Bacillota</taxon>
        <taxon>Bacilli</taxon>
        <taxon>Bacillales</taxon>
        <taxon>Bacillaceae</taxon>
        <taxon>Evansella</taxon>
    </lineage>
</organism>
<keyword evidence="5" id="KW-0521">NADP</keyword>
<dbReference type="eggNOG" id="COG0778">
    <property type="taxonomic scope" value="Bacteria"/>
</dbReference>
<evidence type="ECO:0000313" key="7">
    <source>
        <dbReference type="EMBL" id="ADU29084.1"/>
    </source>
</evidence>
<dbReference type="PIRSF" id="PIRSF005426">
    <property type="entry name" value="Frp"/>
    <property type="match status" value="1"/>
</dbReference>
<feature type="domain" description="Nitroreductase" evidence="6">
    <location>
        <begin position="9"/>
        <end position="164"/>
    </location>
</feature>
<comment type="similarity">
    <text evidence="1 5">Belongs to the flavin oxidoreductase frp family.</text>
</comment>
<reference evidence="7 8" key="1">
    <citation type="submission" date="2010-12" db="EMBL/GenBank/DDBJ databases">
        <title>Complete sequence of Bacillus cellulosilyticus DSM 2522.</title>
        <authorList>
            <consortium name="US DOE Joint Genome Institute"/>
            <person name="Lucas S."/>
            <person name="Copeland A."/>
            <person name="Lapidus A."/>
            <person name="Cheng J.-F."/>
            <person name="Bruce D."/>
            <person name="Goodwin L."/>
            <person name="Pitluck S."/>
            <person name="Chertkov O."/>
            <person name="Detter J.C."/>
            <person name="Han C."/>
            <person name="Tapia R."/>
            <person name="Land M."/>
            <person name="Hauser L."/>
            <person name="Jeffries C."/>
            <person name="Kyrpides N."/>
            <person name="Ivanova N."/>
            <person name="Mikhailova N."/>
            <person name="Brumm P."/>
            <person name="Mead D."/>
            <person name="Woyke T."/>
        </authorList>
    </citation>
    <scope>NUCLEOTIDE SEQUENCE [LARGE SCALE GENOMIC DNA]</scope>
    <source>
        <strain evidence="8">ATCC 21833 / DSM 2522 / FERM P-1141 / JCM 9156 / N-4</strain>
    </source>
</reference>
<dbReference type="Proteomes" id="UP000001401">
    <property type="component" value="Chromosome"/>
</dbReference>
<dbReference type="STRING" id="649639.Bcell_0803"/>
<evidence type="ECO:0000256" key="5">
    <source>
        <dbReference type="PIRNR" id="PIRNR005426"/>
    </source>
</evidence>
<protein>
    <submittedName>
        <fullName evidence="7">Nitroreductase</fullName>
    </submittedName>
</protein>
<dbReference type="InterPro" id="IPR029479">
    <property type="entry name" value="Nitroreductase"/>
</dbReference>
<dbReference type="CDD" id="cd02146">
    <property type="entry name" value="NfsA-like"/>
    <property type="match status" value="1"/>
</dbReference>
<dbReference type="Pfam" id="PF00881">
    <property type="entry name" value="Nitroreductase"/>
    <property type="match status" value="1"/>
</dbReference>
<dbReference type="EMBL" id="CP002394">
    <property type="protein sequence ID" value="ADU29084.1"/>
    <property type="molecule type" value="Genomic_DNA"/>
</dbReference>
<evidence type="ECO:0000256" key="1">
    <source>
        <dbReference type="ARBA" id="ARBA00008366"/>
    </source>
</evidence>
<dbReference type="AlphaFoldDB" id="E6U0N6"/>
<keyword evidence="2 5" id="KW-0285">Flavoprotein</keyword>
<dbReference type="RefSeq" id="WP_013487425.1">
    <property type="nucleotide sequence ID" value="NC_014829.1"/>
</dbReference>
<dbReference type="Gene3D" id="3.40.109.10">
    <property type="entry name" value="NADH Oxidase"/>
    <property type="match status" value="1"/>
</dbReference>
<evidence type="ECO:0000256" key="2">
    <source>
        <dbReference type="ARBA" id="ARBA00022630"/>
    </source>
</evidence>
<keyword evidence="8" id="KW-1185">Reference proteome</keyword>
<name>E6U0N6_EVAC2</name>
<dbReference type="PANTHER" id="PTHR43425:SF2">
    <property type="entry name" value="OXYGEN-INSENSITIVE NADPH NITROREDUCTASE"/>
    <property type="match status" value="1"/>
</dbReference>
<dbReference type="KEGG" id="bco:Bcell_0803"/>
<dbReference type="GO" id="GO:0016491">
    <property type="term" value="F:oxidoreductase activity"/>
    <property type="evidence" value="ECO:0007669"/>
    <property type="project" value="UniProtKB-UniRule"/>
</dbReference>
<gene>
    <name evidence="7" type="ordered locus">Bcell_0803</name>
</gene>
<evidence type="ECO:0000259" key="6">
    <source>
        <dbReference type="Pfam" id="PF00881"/>
    </source>
</evidence>
<dbReference type="OrthoDB" id="9775805at2"/>
<dbReference type="HOGENOM" id="CLU_070764_0_3_9"/>
<dbReference type="InterPro" id="IPR000415">
    <property type="entry name" value="Nitroreductase-like"/>
</dbReference>
<proteinExistence type="inferred from homology"/>
<accession>E6U0N6</accession>
<evidence type="ECO:0000313" key="8">
    <source>
        <dbReference type="Proteomes" id="UP000001401"/>
    </source>
</evidence>
<evidence type="ECO:0000256" key="3">
    <source>
        <dbReference type="ARBA" id="ARBA00022643"/>
    </source>
</evidence>
<keyword evidence="3 5" id="KW-0288">FMN</keyword>
<sequence length="246" mass="27582">MNEVTKLLTEHRSFRSYKEDMIPENQLQTIVQSAMAAANWINGQQVTIIGVTDNDIKHRLYELVGHQPYVDQAPVFFVFCIDFHRAKLAGEKHDKTIRVTDSVDGLLTGSTDVGIAMGNAIAAAESFGLGTVPIGGIRKNPEEVIELLDLPEYVFPISGLVIGYPDGDSAQKPRLPVDAVYHKDSYKTEHLTRRIDEYDEQMSGYMAERTNGENRRDWSTGVAQFYSNPVNQKVTDTLKKQGFKTE</sequence>
<dbReference type="SUPFAM" id="SSF55469">
    <property type="entry name" value="FMN-dependent nitroreductase-like"/>
    <property type="match status" value="1"/>
</dbReference>
<dbReference type="PANTHER" id="PTHR43425">
    <property type="entry name" value="OXYGEN-INSENSITIVE NADPH NITROREDUCTASE"/>
    <property type="match status" value="1"/>
</dbReference>
<keyword evidence="4 5" id="KW-0560">Oxidoreductase</keyword>